<dbReference type="InterPro" id="IPR036055">
    <property type="entry name" value="LDL_receptor-like_sf"/>
</dbReference>
<dbReference type="SMART" id="SM00020">
    <property type="entry name" value="Tryp_SPc"/>
    <property type="match status" value="1"/>
</dbReference>
<accession>A0A6P8YK96</accession>
<evidence type="ECO:0000313" key="6">
    <source>
        <dbReference type="RefSeq" id="XP_034240293.1"/>
    </source>
</evidence>
<feature type="disulfide bond" evidence="2">
    <location>
        <begin position="26"/>
        <end position="38"/>
    </location>
</feature>
<sequence>MLPRGVFVLLACAPVIAAVFTEAAACSKQEYQCSSGQCIDAARRCDGQRQCDDGSDEAEAACAHTPTLELPVGNVVTVRVQRKAEHREVEFHLCGSVGCNGLLVAGSSPNKSLSYIAYVGENERGDFGRKHHETFEDDLKGWSWFREGQVVLEVAHRPNELAVWLPGHPDKPAVVPVQEPSDKLIVVPFRWRTDMPVEFLGNNAACSDTEVRCLDHGDCIDPARRCDGRKHCGDNSDEDRAVCDAAPATVLPVGNVVTVRVDRKASHRDVEFHLCTSTNCSVVYVAGHDPFYNLSYIAFSRANARGDYGYHHAESFENDLESWRWFPEGEQVFEAQHRPKELAVWLKGHPDKVATVPAEDKKNMLLRVVPHKWRTDMPVTFQGNAPACADRSDVRCGDGKCVGAARRCDGRRDCADGSDEDAANGDKAAIESVPWHAGIFIQVDGRLRNVCGGSLVSPCVVVTAAHCVPEGKIFVALGKFLSGWDSESGKNIHRTEARRITKHPYYKGHASKLVYDIAVLELQTCAPIHDKISPICIDPTVKPVSSADIKIAGWGNETTVLTELQSVTLTQLNFEDCLNVMSSNGQQVAYVTHDKFCATRKKGVPKSGLLQGDSGGGALVKQAGSWFLSGLVSARLSDEDGGDVYALTNVAVYVDWIRTFVRQ</sequence>
<dbReference type="PROSITE" id="PS50240">
    <property type="entry name" value="TRYPSIN_DOM"/>
    <property type="match status" value="1"/>
</dbReference>
<dbReference type="Gene3D" id="2.40.10.10">
    <property type="entry name" value="Trypsin-like serine proteases"/>
    <property type="match status" value="1"/>
</dbReference>
<feature type="chain" id="PRO_5028474710" evidence="3">
    <location>
        <begin position="19"/>
        <end position="663"/>
    </location>
</feature>
<dbReference type="RefSeq" id="XP_034240293.1">
    <property type="nucleotide sequence ID" value="XM_034384402.1"/>
</dbReference>
<feature type="disulfide bond" evidence="2">
    <location>
        <begin position="396"/>
        <end position="414"/>
    </location>
</feature>
<dbReference type="CDD" id="cd00190">
    <property type="entry name" value="Tryp_SPc"/>
    <property type="match status" value="1"/>
</dbReference>
<dbReference type="KEGG" id="tpal:117644784"/>
<keyword evidence="3" id="KW-0732">Signal</keyword>
<name>A0A6P8YK96_THRPL</name>
<dbReference type="PROSITE" id="PS01209">
    <property type="entry name" value="LDLRA_1"/>
    <property type="match status" value="1"/>
</dbReference>
<evidence type="ECO:0000256" key="2">
    <source>
        <dbReference type="PROSITE-ProRule" id="PRU00124"/>
    </source>
</evidence>
<dbReference type="InterPro" id="IPR002172">
    <property type="entry name" value="LDrepeatLR_classA_rpt"/>
</dbReference>
<feature type="signal peptide" evidence="3">
    <location>
        <begin position="1"/>
        <end position="18"/>
    </location>
</feature>
<dbReference type="OrthoDB" id="19606at2759"/>
<feature type="domain" description="Peptidase S1" evidence="4">
    <location>
        <begin position="422"/>
        <end position="662"/>
    </location>
</feature>
<comment type="caution">
    <text evidence="2">Lacks conserved residue(s) required for the propagation of feature annotation.</text>
</comment>
<dbReference type="GeneID" id="117644784"/>
<keyword evidence="1 2" id="KW-1015">Disulfide bond</keyword>
<dbReference type="InterPro" id="IPR018114">
    <property type="entry name" value="TRYPSIN_HIS"/>
</dbReference>
<dbReference type="Gene3D" id="4.10.400.10">
    <property type="entry name" value="Low-density Lipoprotein Receptor"/>
    <property type="match status" value="1"/>
</dbReference>
<keyword evidence="5" id="KW-1185">Reference proteome</keyword>
<evidence type="ECO:0000313" key="5">
    <source>
        <dbReference type="Proteomes" id="UP000515158"/>
    </source>
</evidence>
<evidence type="ECO:0000256" key="3">
    <source>
        <dbReference type="SAM" id="SignalP"/>
    </source>
</evidence>
<evidence type="ECO:0000256" key="1">
    <source>
        <dbReference type="ARBA" id="ARBA00023157"/>
    </source>
</evidence>
<dbReference type="InParanoid" id="A0A6P8YK96"/>
<dbReference type="CDD" id="cd00112">
    <property type="entry name" value="LDLa"/>
    <property type="match status" value="3"/>
</dbReference>
<dbReference type="SMART" id="SM00192">
    <property type="entry name" value="LDLa"/>
    <property type="match status" value="3"/>
</dbReference>
<evidence type="ECO:0000259" key="4">
    <source>
        <dbReference type="PROSITE" id="PS50240"/>
    </source>
</evidence>
<dbReference type="InterPro" id="IPR023415">
    <property type="entry name" value="LDLR_class-A_CS"/>
</dbReference>
<dbReference type="PROSITE" id="PS50068">
    <property type="entry name" value="LDLRA_2"/>
    <property type="match status" value="3"/>
</dbReference>
<reference evidence="6" key="1">
    <citation type="submission" date="2025-08" db="UniProtKB">
        <authorList>
            <consortium name="RefSeq"/>
        </authorList>
    </citation>
    <scope>IDENTIFICATION</scope>
    <source>
        <tissue evidence="6">Total insect</tissue>
    </source>
</reference>
<organism evidence="6">
    <name type="scientific">Thrips palmi</name>
    <name type="common">Melon thrips</name>
    <dbReference type="NCBI Taxonomy" id="161013"/>
    <lineage>
        <taxon>Eukaryota</taxon>
        <taxon>Metazoa</taxon>
        <taxon>Ecdysozoa</taxon>
        <taxon>Arthropoda</taxon>
        <taxon>Hexapoda</taxon>
        <taxon>Insecta</taxon>
        <taxon>Pterygota</taxon>
        <taxon>Neoptera</taxon>
        <taxon>Paraneoptera</taxon>
        <taxon>Thysanoptera</taxon>
        <taxon>Terebrantia</taxon>
        <taxon>Thripoidea</taxon>
        <taxon>Thripidae</taxon>
        <taxon>Thrips</taxon>
    </lineage>
</organism>
<proteinExistence type="predicted"/>
<protein>
    <submittedName>
        <fullName evidence="6">Uncharacterized protein LOC117644784</fullName>
    </submittedName>
</protein>
<dbReference type="PANTHER" id="PTHR24252:SF7">
    <property type="entry name" value="HYALIN"/>
    <property type="match status" value="1"/>
</dbReference>
<dbReference type="InterPro" id="IPR043504">
    <property type="entry name" value="Peptidase_S1_PA_chymotrypsin"/>
</dbReference>
<dbReference type="InterPro" id="IPR009003">
    <property type="entry name" value="Peptidase_S1_PA"/>
</dbReference>
<dbReference type="PROSITE" id="PS00134">
    <property type="entry name" value="TRYPSIN_HIS"/>
    <property type="match status" value="1"/>
</dbReference>
<dbReference type="Pfam" id="PF00057">
    <property type="entry name" value="Ldl_recept_a"/>
    <property type="match status" value="2"/>
</dbReference>
<dbReference type="InterPro" id="IPR001254">
    <property type="entry name" value="Trypsin_dom"/>
</dbReference>
<dbReference type="SUPFAM" id="SSF57424">
    <property type="entry name" value="LDL receptor-like module"/>
    <property type="match status" value="3"/>
</dbReference>
<dbReference type="AlphaFoldDB" id="A0A6P8YK96"/>
<dbReference type="PRINTS" id="PR00261">
    <property type="entry name" value="LDLRECEPTOR"/>
</dbReference>
<dbReference type="Gene3D" id="2.40.128.620">
    <property type="match status" value="2"/>
</dbReference>
<dbReference type="SUPFAM" id="SSF50494">
    <property type="entry name" value="Trypsin-like serine proteases"/>
    <property type="match status" value="1"/>
</dbReference>
<dbReference type="PANTHER" id="PTHR24252">
    <property type="entry name" value="ACROSIN-RELATED"/>
    <property type="match status" value="1"/>
</dbReference>
<gene>
    <name evidence="6" type="primary">LOC117644784</name>
</gene>
<dbReference type="GO" id="GO:0004252">
    <property type="term" value="F:serine-type endopeptidase activity"/>
    <property type="evidence" value="ECO:0007669"/>
    <property type="project" value="InterPro"/>
</dbReference>
<feature type="disulfide bond" evidence="2">
    <location>
        <begin position="33"/>
        <end position="51"/>
    </location>
</feature>
<dbReference type="Pfam" id="PF00089">
    <property type="entry name" value="Trypsin"/>
    <property type="match status" value="1"/>
</dbReference>
<dbReference type="Proteomes" id="UP000515158">
    <property type="component" value="Unplaced"/>
</dbReference>
<dbReference type="GO" id="GO:0006508">
    <property type="term" value="P:proteolysis"/>
    <property type="evidence" value="ECO:0007669"/>
    <property type="project" value="InterPro"/>
</dbReference>